<accession>X6MGZ1</accession>
<comment type="caution">
    <text evidence="1">The sequence shown here is derived from an EMBL/GenBank/DDBJ whole genome shotgun (WGS) entry which is preliminary data.</text>
</comment>
<keyword evidence="2" id="KW-1185">Reference proteome</keyword>
<evidence type="ECO:0000313" key="1">
    <source>
        <dbReference type="EMBL" id="ETO13288.1"/>
    </source>
</evidence>
<dbReference type="InterPro" id="IPR013078">
    <property type="entry name" value="His_Pase_superF_clade-1"/>
</dbReference>
<evidence type="ECO:0000313" key="2">
    <source>
        <dbReference type="Proteomes" id="UP000023152"/>
    </source>
</evidence>
<dbReference type="PANTHER" id="PTHR16469">
    <property type="entry name" value="UBIQUITIN-ASSOCIATED AND SH3 DOMAIN-CONTAINING BA-RELATED"/>
    <property type="match status" value="1"/>
</dbReference>
<reference evidence="1 2" key="1">
    <citation type="journal article" date="2013" name="Curr. Biol.">
        <title>The Genome of the Foraminiferan Reticulomyxa filosa.</title>
        <authorList>
            <person name="Glockner G."/>
            <person name="Hulsmann N."/>
            <person name="Schleicher M."/>
            <person name="Noegel A.A."/>
            <person name="Eichinger L."/>
            <person name="Gallinger C."/>
            <person name="Pawlowski J."/>
            <person name="Sierra R."/>
            <person name="Euteneuer U."/>
            <person name="Pillet L."/>
            <person name="Moustafa A."/>
            <person name="Platzer M."/>
            <person name="Groth M."/>
            <person name="Szafranski K."/>
            <person name="Schliwa M."/>
        </authorList>
    </citation>
    <scope>NUCLEOTIDE SEQUENCE [LARGE SCALE GENOMIC DNA]</scope>
</reference>
<dbReference type="AlphaFoldDB" id="X6MGZ1"/>
<evidence type="ECO:0008006" key="3">
    <source>
        <dbReference type="Google" id="ProtNLM"/>
    </source>
</evidence>
<dbReference type="OMA" id="WGAYELE"/>
<sequence length="270" mass="31066">MLDELLKLKLFFNKMVHFVLIRHSERLDTHPCDGIAWDDKDTRRYDPPISNLNLPAEATKEMEKALCSYLKVEKINVSRIISSPFRRCIQTAQLIGHYFGVQKYTIDSRVGEVPLEVRRCLLKQEKQTETPTVSLLSNSTIIEILSNQKQRAIVPSDNETKDENKSENDVQVDLQLAPNVYKDLTSNEQFQKDLIGFVQDLKKNYVGVKSDTNQVIIIVTHGQNITWLIEYLTDSSVLLSCDECGWVLFSHTDVLYLQSEKRCHVLSTFT</sequence>
<dbReference type="Proteomes" id="UP000023152">
    <property type="component" value="Unassembled WGS sequence"/>
</dbReference>
<name>X6MGZ1_RETFI</name>
<protein>
    <recommendedName>
        <fullName evidence="3">Phosphoglycerate mutase family protein</fullName>
    </recommendedName>
</protein>
<dbReference type="OrthoDB" id="414418at2759"/>
<dbReference type="Pfam" id="PF00300">
    <property type="entry name" value="His_Phos_1"/>
    <property type="match status" value="1"/>
</dbReference>
<organism evidence="1 2">
    <name type="scientific">Reticulomyxa filosa</name>
    <dbReference type="NCBI Taxonomy" id="46433"/>
    <lineage>
        <taxon>Eukaryota</taxon>
        <taxon>Sar</taxon>
        <taxon>Rhizaria</taxon>
        <taxon>Retaria</taxon>
        <taxon>Foraminifera</taxon>
        <taxon>Monothalamids</taxon>
        <taxon>Reticulomyxidae</taxon>
        <taxon>Reticulomyxa</taxon>
    </lineage>
</organism>
<dbReference type="SUPFAM" id="SSF53254">
    <property type="entry name" value="Phosphoglycerate mutase-like"/>
    <property type="match status" value="1"/>
</dbReference>
<dbReference type="Gene3D" id="3.40.50.1240">
    <property type="entry name" value="Phosphoglycerate mutase-like"/>
    <property type="match status" value="1"/>
</dbReference>
<dbReference type="EMBL" id="ASPP01020695">
    <property type="protein sequence ID" value="ETO13288.1"/>
    <property type="molecule type" value="Genomic_DNA"/>
</dbReference>
<dbReference type="PANTHER" id="PTHR16469:SF27">
    <property type="entry name" value="UBIQUITIN-ASSOCIATED AND SH3 DOMAIN-CONTAINING BA-RELATED"/>
    <property type="match status" value="1"/>
</dbReference>
<dbReference type="InterPro" id="IPR051710">
    <property type="entry name" value="Phosphatase_SH3-domain"/>
</dbReference>
<dbReference type="InterPro" id="IPR029033">
    <property type="entry name" value="His_PPase_superfam"/>
</dbReference>
<dbReference type="CDD" id="cd07067">
    <property type="entry name" value="HP_PGM_like"/>
    <property type="match status" value="1"/>
</dbReference>
<proteinExistence type="predicted"/>
<gene>
    <name evidence="1" type="ORF">RFI_24087</name>
</gene>